<sequence length="651" mass="71884">MPGSALTSTAPIGSSLKRDDDDPGTGSLSKETAAYDSFGSFGSLPHVSVAENVSVAEGFFVSSQAHLLKPTQDNPLPTAVPPPIAATAGTLGVRHVLCLIGLPERGKPFIAGRLDAYLSFFHGAEVRRFNINEYSRQPGGSDENAEALLKDLRDFMSSTSTVAGRNMDHHIPAHENDLVASQDRRRKNVDSGKVAIIFCSDSVATFKDKWSGTSKERRRWIAEVLRQDRKLGAKLIFIEVIVNKPDIIEANIKAKRRALDQGEATPEDMHNHYKRVQQYQRMYVTLQDDGSEDDLSYIKLYNYGGKVVTNRMHGYLRMRIAQFLTTIHTTPHVIYLSRHGQSEYNVLGKIGGNPPLSEQGSEYAERLGAWVPKNIWQMDGKLIKCRLWTSSLQRTILTAAHIPHPMLRLGDSTSAYCASHNACSPTFAASSASTEGVPASSLSGGAATASNLDALNPPSVIQGQQIEPGLNPTSAAVPCLSDELMPDTGLGQTKLENTEDMWEQMSPRVYRNLDEIFAGEYEGMTYEDIKRLQPDEAALRSMDKIGYRYPRGESYFDLLARLDPLVHEMESYHEPLLIVSHQAVLRVLYAYLMGLPRTSAPRLEIPLHAVMKITYDGWNPPKEERHYLGPAPASVKCGSEKGLSADGQQNF</sequence>
<dbReference type="SMART" id="SM00855">
    <property type="entry name" value="PGAM"/>
    <property type="match status" value="1"/>
</dbReference>
<dbReference type="GO" id="GO:0006000">
    <property type="term" value="P:fructose metabolic process"/>
    <property type="evidence" value="ECO:0007669"/>
    <property type="project" value="InterPro"/>
</dbReference>
<dbReference type="Pfam" id="PF00300">
    <property type="entry name" value="His_Phos_1"/>
    <property type="match status" value="2"/>
</dbReference>
<dbReference type="InterPro" id="IPR029033">
    <property type="entry name" value="His_PPase_superfam"/>
</dbReference>
<reference evidence="5 6" key="1">
    <citation type="journal article" date="2024" name="Science">
        <title>Giant polyketide synthase enzymes in the biosynthesis of giant marine polyether toxins.</title>
        <authorList>
            <person name="Fallon T.R."/>
            <person name="Shende V.V."/>
            <person name="Wierzbicki I.H."/>
            <person name="Pendleton A.L."/>
            <person name="Watervoot N.F."/>
            <person name="Auber R.P."/>
            <person name="Gonzalez D.J."/>
            <person name="Wisecaver J.H."/>
            <person name="Moore B.S."/>
        </authorList>
    </citation>
    <scope>NUCLEOTIDE SEQUENCE [LARGE SCALE GENOMIC DNA]</scope>
    <source>
        <strain evidence="5 6">12B1</strain>
    </source>
</reference>
<feature type="domain" description="6-phosphofructo-2-kinase" evidence="4">
    <location>
        <begin position="94"/>
        <end position="168"/>
    </location>
</feature>
<dbReference type="AlphaFoldDB" id="A0AB34JXP8"/>
<evidence type="ECO:0000313" key="5">
    <source>
        <dbReference type="EMBL" id="KAL1525632.1"/>
    </source>
</evidence>
<dbReference type="Proteomes" id="UP001515480">
    <property type="component" value="Unassembled WGS sequence"/>
</dbReference>
<feature type="region of interest" description="Disordered" evidence="3">
    <location>
        <begin position="1"/>
        <end position="28"/>
    </location>
</feature>
<dbReference type="InterPro" id="IPR013078">
    <property type="entry name" value="His_Pase_superF_clade-1"/>
</dbReference>
<dbReference type="InterPro" id="IPR001345">
    <property type="entry name" value="PG/BPGM_mutase_AS"/>
</dbReference>
<dbReference type="PANTHER" id="PTHR10606">
    <property type="entry name" value="6-PHOSPHOFRUCTO-2-KINASE/FRUCTOSE-2,6-BISPHOSPHATASE"/>
    <property type="match status" value="1"/>
</dbReference>
<protein>
    <recommendedName>
        <fullName evidence="4">6-phosphofructo-2-kinase domain-containing protein</fullName>
    </recommendedName>
</protein>
<organism evidence="5 6">
    <name type="scientific">Prymnesium parvum</name>
    <name type="common">Toxic golden alga</name>
    <dbReference type="NCBI Taxonomy" id="97485"/>
    <lineage>
        <taxon>Eukaryota</taxon>
        <taxon>Haptista</taxon>
        <taxon>Haptophyta</taxon>
        <taxon>Prymnesiophyceae</taxon>
        <taxon>Prymnesiales</taxon>
        <taxon>Prymnesiaceae</taxon>
        <taxon>Prymnesium</taxon>
    </lineage>
</organism>
<dbReference type="PROSITE" id="PS00175">
    <property type="entry name" value="PG_MUTASE"/>
    <property type="match status" value="1"/>
</dbReference>
<name>A0AB34JXP8_PRYPA</name>
<evidence type="ECO:0000256" key="1">
    <source>
        <dbReference type="ARBA" id="ARBA00022741"/>
    </source>
</evidence>
<comment type="caution">
    <text evidence="5">The sequence shown here is derived from an EMBL/GenBank/DDBJ whole genome shotgun (WGS) entry which is preliminary data.</text>
</comment>
<proteinExistence type="predicted"/>
<dbReference type="GO" id="GO:0004331">
    <property type="term" value="F:fructose-2,6-bisphosphate 2-phosphatase activity"/>
    <property type="evidence" value="ECO:0007669"/>
    <property type="project" value="TreeGrafter"/>
</dbReference>
<evidence type="ECO:0000313" key="6">
    <source>
        <dbReference type="Proteomes" id="UP001515480"/>
    </source>
</evidence>
<dbReference type="PRINTS" id="PR00991">
    <property type="entry name" value="6PFRUCTKNASE"/>
</dbReference>
<dbReference type="Pfam" id="PF01591">
    <property type="entry name" value="6PF2K"/>
    <property type="match status" value="2"/>
</dbReference>
<dbReference type="GO" id="GO:0003873">
    <property type="term" value="F:6-phosphofructo-2-kinase activity"/>
    <property type="evidence" value="ECO:0007669"/>
    <property type="project" value="InterPro"/>
</dbReference>
<keyword evidence="1" id="KW-0547">Nucleotide-binding</keyword>
<keyword evidence="2" id="KW-0067">ATP-binding</keyword>
<dbReference type="PANTHER" id="PTHR10606:SF44">
    <property type="entry name" value="6-PHOSPHOFRUCTO 2-KINASE_FRUCTOSE 2,6-BISPHOSPHATASE LONG FORM"/>
    <property type="match status" value="1"/>
</dbReference>
<feature type="compositionally biased region" description="Polar residues" evidence="3">
    <location>
        <begin position="1"/>
        <end position="12"/>
    </location>
</feature>
<dbReference type="InterPro" id="IPR013079">
    <property type="entry name" value="6Phosfructo_kin"/>
</dbReference>
<dbReference type="Gene3D" id="3.40.50.1240">
    <property type="entry name" value="Phosphoglycerate mutase-like"/>
    <property type="match status" value="2"/>
</dbReference>
<dbReference type="GO" id="GO:0005524">
    <property type="term" value="F:ATP binding"/>
    <property type="evidence" value="ECO:0007669"/>
    <property type="project" value="UniProtKB-KW"/>
</dbReference>
<dbReference type="Gene3D" id="3.40.50.300">
    <property type="entry name" value="P-loop containing nucleotide triphosphate hydrolases"/>
    <property type="match status" value="1"/>
</dbReference>
<accession>A0AB34JXP8</accession>
<evidence type="ECO:0000259" key="4">
    <source>
        <dbReference type="Pfam" id="PF01591"/>
    </source>
</evidence>
<dbReference type="InterPro" id="IPR003094">
    <property type="entry name" value="6Pfruct_kin"/>
</dbReference>
<dbReference type="InterPro" id="IPR027417">
    <property type="entry name" value="P-loop_NTPase"/>
</dbReference>
<evidence type="ECO:0000256" key="2">
    <source>
        <dbReference type="ARBA" id="ARBA00022840"/>
    </source>
</evidence>
<dbReference type="GO" id="GO:0005829">
    <property type="term" value="C:cytosol"/>
    <property type="evidence" value="ECO:0007669"/>
    <property type="project" value="TreeGrafter"/>
</dbReference>
<gene>
    <name evidence="5" type="ORF">AB1Y20_020485</name>
</gene>
<feature type="domain" description="6-phosphofructo-2-kinase" evidence="4">
    <location>
        <begin position="213"/>
        <end position="331"/>
    </location>
</feature>
<dbReference type="SUPFAM" id="SSF53254">
    <property type="entry name" value="Phosphoglycerate mutase-like"/>
    <property type="match status" value="1"/>
</dbReference>
<dbReference type="GO" id="GO:0006003">
    <property type="term" value="P:fructose 2,6-bisphosphate metabolic process"/>
    <property type="evidence" value="ECO:0007669"/>
    <property type="project" value="InterPro"/>
</dbReference>
<evidence type="ECO:0000256" key="3">
    <source>
        <dbReference type="SAM" id="MobiDB-lite"/>
    </source>
</evidence>
<keyword evidence="6" id="KW-1185">Reference proteome</keyword>
<dbReference type="CDD" id="cd07067">
    <property type="entry name" value="HP_PGM_like"/>
    <property type="match status" value="1"/>
</dbReference>
<dbReference type="PIRSF" id="PIRSF000709">
    <property type="entry name" value="6PFK_2-Ptase"/>
    <property type="match status" value="1"/>
</dbReference>
<dbReference type="EMBL" id="JBGBPQ010000004">
    <property type="protein sequence ID" value="KAL1525632.1"/>
    <property type="molecule type" value="Genomic_DNA"/>
</dbReference>